<comment type="caution">
    <text evidence="4">The sequence shown here is derived from an EMBL/GenBank/DDBJ whole genome shotgun (WGS) entry which is preliminary data.</text>
</comment>
<feature type="transmembrane region" description="Helical" evidence="1">
    <location>
        <begin position="101"/>
        <end position="122"/>
    </location>
</feature>
<dbReference type="AlphaFoldDB" id="A0A9P6ZMB8"/>
<keyword evidence="1" id="KW-1133">Transmembrane helix</keyword>
<protein>
    <submittedName>
        <fullName evidence="4">Uncharacterized protein</fullName>
    </submittedName>
</protein>
<feature type="domain" description="DUF6535" evidence="3">
    <location>
        <begin position="76"/>
        <end position="121"/>
    </location>
</feature>
<dbReference type="InterPro" id="IPR045338">
    <property type="entry name" value="DUF6535"/>
</dbReference>
<dbReference type="Pfam" id="PF02714">
    <property type="entry name" value="RSN1_7TM"/>
    <property type="match status" value="1"/>
</dbReference>
<gene>
    <name evidence="4" type="ORF">EV702DRAFT_1201581</name>
</gene>
<organism evidence="4 5">
    <name type="scientific">Suillus placidus</name>
    <dbReference type="NCBI Taxonomy" id="48579"/>
    <lineage>
        <taxon>Eukaryota</taxon>
        <taxon>Fungi</taxon>
        <taxon>Dikarya</taxon>
        <taxon>Basidiomycota</taxon>
        <taxon>Agaricomycotina</taxon>
        <taxon>Agaricomycetes</taxon>
        <taxon>Agaricomycetidae</taxon>
        <taxon>Boletales</taxon>
        <taxon>Suillineae</taxon>
        <taxon>Suillaceae</taxon>
        <taxon>Suillus</taxon>
    </lineage>
</organism>
<evidence type="ECO:0000259" key="2">
    <source>
        <dbReference type="Pfam" id="PF02714"/>
    </source>
</evidence>
<dbReference type="Proteomes" id="UP000714275">
    <property type="component" value="Unassembled WGS sequence"/>
</dbReference>
<proteinExistence type="predicted"/>
<dbReference type="InterPro" id="IPR003864">
    <property type="entry name" value="CSC1/OSCA1-like_7TM"/>
</dbReference>
<dbReference type="Pfam" id="PF20153">
    <property type="entry name" value="DUF6535"/>
    <property type="match status" value="1"/>
</dbReference>
<evidence type="ECO:0000313" key="5">
    <source>
        <dbReference type="Proteomes" id="UP000714275"/>
    </source>
</evidence>
<feature type="transmembrane region" description="Helical" evidence="1">
    <location>
        <begin position="6"/>
        <end position="30"/>
    </location>
</feature>
<evidence type="ECO:0000313" key="4">
    <source>
        <dbReference type="EMBL" id="KAG1772192.1"/>
    </source>
</evidence>
<evidence type="ECO:0000256" key="1">
    <source>
        <dbReference type="SAM" id="Phobius"/>
    </source>
</evidence>
<accession>A0A9P6ZMB8</accession>
<dbReference type="EMBL" id="JABBWD010000054">
    <property type="protein sequence ID" value="KAG1772192.1"/>
    <property type="molecule type" value="Genomic_DNA"/>
</dbReference>
<dbReference type="GO" id="GO:0016020">
    <property type="term" value="C:membrane"/>
    <property type="evidence" value="ECO:0007669"/>
    <property type="project" value="InterPro"/>
</dbReference>
<evidence type="ECO:0000259" key="3">
    <source>
        <dbReference type="Pfam" id="PF20153"/>
    </source>
</evidence>
<feature type="domain" description="CSC1/OSCA1-like 7TM region" evidence="2">
    <location>
        <begin position="3"/>
        <end position="60"/>
    </location>
</feature>
<name>A0A9P6ZMB8_9AGAM</name>
<dbReference type="OrthoDB" id="3056321at2759"/>
<sequence length="127" mass="14239">MPTVALVFAPLAPLVVLAGTIVFWIGSWVYKHQLMFVFMTKVDGSGTWWLTGANSRSFLGSTIAKERRKDDNSKIWATYQKVSTEYDDDDFLGRANDDIDIILTFAALFSAVNSTFIVEMVAQELFS</sequence>
<keyword evidence="5" id="KW-1185">Reference proteome</keyword>
<keyword evidence="1" id="KW-0812">Transmembrane</keyword>
<reference evidence="4" key="1">
    <citation type="journal article" date="2020" name="New Phytol.">
        <title>Comparative genomics reveals dynamic genome evolution in host specialist ectomycorrhizal fungi.</title>
        <authorList>
            <person name="Lofgren L.A."/>
            <person name="Nguyen N.H."/>
            <person name="Vilgalys R."/>
            <person name="Ruytinx J."/>
            <person name="Liao H.L."/>
            <person name="Branco S."/>
            <person name="Kuo A."/>
            <person name="LaButti K."/>
            <person name="Lipzen A."/>
            <person name="Andreopoulos W."/>
            <person name="Pangilinan J."/>
            <person name="Riley R."/>
            <person name="Hundley H."/>
            <person name="Na H."/>
            <person name="Barry K."/>
            <person name="Grigoriev I.V."/>
            <person name="Stajich J.E."/>
            <person name="Kennedy P.G."/>
        </authorList>
    </citation>
    <scope>NUCLEOTIDE SEQUENCE</scope>
    <source>
        <strain evidence="4">DOB743</strain>
    </source>
</reference>
<keyword evidence="1" id="KW-0472">Membrane</keyword>